<feature type="transmembrane region" description="Helical" evidence="5">
    <location>
        <begin position="61"/>
        <end position="83"/>
    </location>
</feature>
<dbReference type="InterPro" id="IPR012919">
    <property type="entry name" value="SUN_dom"/>
</dbReference>
<name>A0AAU9J9X9_9CILI</name>
<organism evidence="7 8">
    <name type="scientific">Blepharisma stoltei</name>
    <dbReference type="NCBI Taxonomy" id="1481888"/>
    <lineage>
        <taxon>Eukaryota</taxon>
        <taxon>Sar</taxon>
        <taxon>Alveolata</taxon>
        <taxon>Ciliophora</taxon>
        <taxon>Postciliodesmatophora</taxon>
        <taxon>Heterotrichea</taxon>
        <taxon>Heterotrichida</taxon>
        <taxon>Blepharismidae</taxon>
        <taxon>Blepharisma</taxon>
    </lineage>
</organism>
<gene>
    <name evidence="7" type="ORF">BSTOLATCC_MIC30602</name>
</gene>
<evidence type="ECO:0000256" key="1">
    <source>
        <dbReference type="ARBA" id="ARBA00004370"/>
    </source>
</evidence>
<keyword evidence="8" id="KW-1185">Reference proteome</keyword>
<dbReference type="Proteomes" id="UP001162131">
    <property type="component" value="Unassembled WGS sequence"/>
</dbReference>
<comment type="subcellular location">
    <subcellularLocation>
        <location evidence="1">Membrane</location>
    </subcellularLocation>
</comment>
<dbReference type="GO" id="GO:0043495">
    <property type="term" value="F:protein-membrane adaptor activity"/>
    <property type="evidence" value="ECO:0007669"/>
    <property type="project" value="TreeGrafter"/>
</dbReference>
<evidence type="ECO:0000259" key="6">
    <source>
        <dbReference type="PROSITE" id="PS51469"/>
    </source>
</evidence>
<evidence type="ECO:0000256" key="4">
    <source>
        <dbReference type="ARBA" id="ARBA00023136"/>
    </source>
</evidence>
<protein>
    <recommendedName>
        <fullName evidence="6">SUN domain-containing protein</fullName>
    </recommendedName>
</protein>
<dbReference type="AlphaFoldDB" id="A0AAU9J9X9"/>
<dbReference type="GO" id="GO:0034993">
    <property type="term" value="C:meiotic nuclear membrane microtubule tethering complex"/>
    <property type="evidence" value="ECO:0007669"/>
    <property type="project" value="TreeGrafter"/>
</dbReference>
<dbReference type="EMBL" id="CAJZBQ010000030">
    <property type="protein sequence ID" value="CAG9322227.1"/>
    <property type="molecule type" value="Genomic_DNA"/>
</dbReference>
<keyword evidence="4 5" id="KW-0472">Membrane</keyword>
<reference evidence="7" key="1">
    <citation type="submission" date="2021-09" db="EMBL/GenBank/DDBJ databases">
        <authorList>
            <consortium name="AG Swart"/>
            <person name="Singh M."/>
            <person name="Singh A."/>
            <person name="Seah K."/>
            <person name="Emmerich C."/>
        </authorList>
    </citation>
    <scope>NUCLEOTIDE SEQUENCE</scope>
    <source>
        <strain evidence="7">ATCC30299</strain>
    </source>
</reference>
<evidence type="ECO:0000313" key="8">
    <source>
        <dbReference type="Proteomes" id="UP001162131"/>
    </source>
</evidence>
<keyword evidence="3 5" id="KW-1133">Transmembrane helix</keyword>
<dbReference type="PANTHER" id="PTHR12911:SF8">
    <property type="entry name" value="KLAROID PROTEIN-RELATED"/>
    <property type="match status" value="1"/>
</dbReference>
<evidence type="ECO:0000313" key="7">
    <source>
        <dbReference type="EMBL" id="CAG9322227.1"/>
    </source>
</evidence>
<feature type="domain" description="SUN" evidence="6">
    <location>
        <begin position="115"/>
        <end position="274"/>
    </location>
</feature>
<dbReference type="PROSITE" id="PS51469">
    <property type="entry name" value="SUN"/>
    <property type="match status" value="1"/>
</dbReference>
<dbReference type="InterPro" id="IPR045119">
    <property type="entry name" value="SUN1-5"/>
</dbReference>
<proteinExistence type="predicted"/>
<comment type="caution">
    <text evidence="7">The sequence shown here is derived from an EMBL/GenBank/DDBJ whole genome shotgun (WGS) entry which is preliminary data.</text>
</comment>
<dbReference type="Gene3D" id="2.60.120.260">
    <property type="entry name" value="Galactose-binding domain-like"/>
    <property type="match status" value="1"/>
</dbReference>
<evidence type="ECO:0000256" key="3">
    <source>
        <dbReference type="ARBA" id="ARBA00022989"/>
    </source>
</evidence>
<dbReference type="Pfam" id="PF07738">
    <property type="entry name" value="Sad1_UNC"/>
    <property type="match status" value="1"/>
</dbReference>
<dbReference type="PANTHER" id="PTHR12911">
    <property type="entry name" value="SAD1/UNC-84-LIKE PROTEIN-RELATED"/>
    <property type="match status" value="1"/>
</dbReference>
<sequence length="274" mass="30824">MESVGKTQLGKLPASLTPSPSLSCISLSPQKSLTSVEYRDLKNKWAPTAVKSDKMDFTTCFCISLFIFLLGSLFSMVFVHFWITDHTSQILPIKEVLQPVVIKETQEESLDAYINYASITNKATVIKEHSSPEFHASLAWLSNNQRESALSDDNSFGKCWAFEGEKGQLAIQLGYEIYPEQFFIKHINIVDYATAPKNFSVWSMETAVEDNECSLLGSYSFDMTIKGEKRRSWEIFKCANNCDTAITAVLLEIESNYGANDTCVYQFGLHGRPK</sequence>
<keyword evidence="2 5" id="KW-0812">Transmembrane</keyword>
<accession>A0AAU9J9X9</accession>
<evidence type="ECO:0000256" key="5">
    <source>
        <dbReference type="SAM" id="Phobius"/>
    </source>
</evidence>
<evidence type="ECO:0000256" key="2">
    <source>
        <dbReference type="ARBA" id="ARBA00022692"/>
    </source>
</evidence>